<dbReference type="Gene3D" id="3.10.350.10">
    <property type="entry name" value="LysM domain"/>
    <property type="match status" value="2"/>
</dbReference>
<feature type="domain" description="LysM" evidence="1">
    <location>
        <begin position="1"/>
        <end position="41"/>
    </location>
</feature>
<dbReference type="Proteomes" id="UP000274515">
    <property type="component" value="Unassembled WGS sequence"/>
</dbReference>
<keyword evidence="3" id="KW-1185">Reference proteome</keyword>
<evidence type="ECO:0000313" key="2">
    <source>
        <dbReference type="EMBL" id="RRO17096.1"/>
    </source>
</evidence>
<evidence type="ECO:0000259" key="1">
    <source>
        <dbReference type="PROSITE" id="PS51782"/>
    </source>
</evidence>
<dbReference type="PANTHER" id="PTHR33734:SF22">
    <property type="entry name" value="MEMBRANE-BOUND LYTIC MUREIN TRANSGLYCOSYLASE D"/>
    <property type="match status" value="1"/>
</dbReference>
<dbReference type="InterPro" id="IPR036779">
    <property type="entry name" value="LysM_dom_sf"/>
</dbReference>
<dbReference type="PROSITE" id="PS51782">
    <property type="entry name" value="LYSM"/>
    <property type="match status" value="2"/>
</dbReference>
<dbReference type="GO" id="GO:0008932">
    <property type="term" value="F:lytic endotransglycosylase activity"/>
    <property type="evidence" value="ECO:0007669"/>
    <property type="project" value="TreeGrafter"/>
</dbReference>
<gene>
    <name evidence="2" type="ORF">EIL87_12060</name>
</gene>
<protein>
    <submittedName>
        <fullName evidence="2">LysM domain-containing protein</fullName>
    </submittedName>
</protein>
<dbReference type="CDD" id="cd00118">
    <property type="entry name" value="LysM"/>
    <property type="match status" value="2"/>
</dbReference>
<reference evidence="2 3" key="1">
    <citation type="submission" date="2018-11" db="EMBL/GenBank/DDBJ databases">
        <title>Saccharopolyspora rhizosphaerae sp. nov., an actinomycete isolated from rhizosphere soil in Thailand.</title>
        <authorList>
            <person name="Intra B."/>
            <person name="Euanorasetr J."/>
            <person name="Take A."/>
            <person name="Inahashi Y."/>
            <person name="Mori M."/>
            <person name="Panbangred W."/>
            <person name="Matsumoto A."/>
        </authorList>
    </citation>
    <scope>NUCLEOTIDE SEQUENCE [LARGE SCALE GENOMIC DNA]</scope>
    <source>
        <strain evidence="2 3">H219</strain>
    </source>
</reference>
<name>A0A3R8Q530_9PSEU</name>
<sequence>MQRGDTLSEIGRWFHVPWEELQRLNHIPDPDEIFPGQEVRLTRGRPVCEVYTVRRGDTLSEIGERHRVKWEELAYYNHITDPDVIRPGQKICIPQQNGAC</sequence>
<dbReference type="PANTHER" id="PTHR33734">
    <property type="entry name" value="LYSM DOMAIN-CONTAINING GPI-ANCHORED PROTEIN 2"/>
    <property type="match status" value="1"/>
</dbReference>
<dbReference type="OrthoDB" id="1404170at2"/>
<dbReference type="AlphaFoldDB" id="A0A3R8Q530"/>
<dbReference type="InterPro" id="IPR018392">
    <property type="entry name" value="LysM"/>
</dbReference>
<feature type="domain" description="LysM" evidence="1">
    <location>
        <begin position="49"/>
        <end position="93"/>
    </location>
</feature>
<comment type="caution">
    <text evidence="2">The sequence shown here is derived from an EMBL/GenBank/DDBJ whole genome shotgun (WGS) entry which is preliminary data.</text>
</comment>
<dbReference type="Pfam" id="PF01476">
    <property type="entry name" value="LysM"/>
    <property type="match status" value="2"/>
</dbReference>
<dbReference type="SMART" id="SM00257">
    <property type="entry name" value="LysM"/>
    <property type="match status" value="2"/>
</dbReference>
<proteinExistence type="predicted"/>
<accession>A0A3R8Q530</accession>
<organism evidence="2 3">
    <name type="scientific">Saccharopolyspora rhizosphaerae</name>
    <dbReference type="NCBI Taxonomy" id="2492662"/>
    <lineage>
        <taxon>Bacteria</taxon>
        <taxon>Bacillati</taxon>
        <taxon>Actinomycetota</taxon>
        <taxon>Actinomycetes</taxon>
        <taxon>Pseudonocardiales</taxon>
        <taxon>Pseudonocardiaceae</taxon>
        <taxon>Saccharopolyspora</taxon>
    </lineage>
</organism>
<dbReference type="EMBL" id="RSAA01000010">
    <property type="protein sequence ID" value="RRO17096.1"/>
    <property type="molecule type" value="Genomic_DNA"/>
</dbReference>
<evidence type="ECO:0000313" key="3">
    <source>
        <dbReference type="Proteomes" id="UP000274515"/>
    </source>
</evidence>
<dbReference type="SUPFAM" id="SSF54106">
    <property type="entry name" value="LysM domain"/>
    <property type="match status" value="2"/>
</dbReference>